<evidence type="ECO:0000313" key="3">
    <source>
        <dbReference type="EMBL" id="GLS19621.1"/>
    </source>
</evidence>
<protein>
    <recommendedName>
        <fullName evidence="1">Putative Na(+)/H(+) antiporter NhaA homolog</fullName>
    </recommendedName>
</protein>
<feature type="transmembrane region" description="Helical" evidence="2">
    <location>
        <begin position="7"/>
        <end position="28"/>
    </location>
</feature>
<dbReference type="Proteomes" id="UP001156882">
    <property type="component" value="Unassembled WGS sequence"/>
</dbReference>
<comment type="caution">
    <text evidence="3">The sequence shown here is derived from an EMBL/GenBank/DDBJ whole genome shotgun (WGS) entry which is preliminary data.</text>
</comment>
<accession>A0ABQ6CHD9</accession>
<keyword evidence="2" id="KW-0812">Transmembrane</keyword>
<feature type="transmembrane region" description="Helical" evidence="2">
    <location>
        <begin position="40"/>
        <end position="61"/>
    </location>
</feature>
<keyword evidence="4" id="KW-1185">Reference proteome</keyword>
<dbReference type="Gene3D" id="1.20.1530.10">
    <property type="entry name" value="Na+/H+ antiporter like domain"/>
    <property type="match status" value="1"/>
</dbReference>
<dbReference type="InterPro" id="IPR023171">
    <property type="entry name" value="Na/H_antiporter_dom_sf"/>
</dbReference>
<keyword evidence="2" id="KW-1133">Transmembrane helix</keyword>
<name>A0ABQ6CHD9_9HYPH</name>
<dbReference type="RefSeq" id="WP_284312615.1">
    <property type="nucleotide sequence ID" value="NZ_BSPC01000024.1"/>
</dbReference>
<reference evidence="4" key="1">
    <citation type="journal article" date="2019" name="Int. J. Syst. Evol. Microbiol.">
        <title>The Global Catalogue of Microorganisms (GCM) 10K type strain sequencing project: providing services to taxonomists for standard genome sequencing and annotation.</title>
        <authorList>
            <consortium name="The Broad Institute Genomics Platform"/>
            <consortium name="The Broad Institute Genome Sequencing Center for Infectious Disease"/>
            <person name="Wu L."/>
            <person name="Ma J."/>
        </authorList>
    </citation>
    <scope>NUCLEOTIDE SEQUENCE [LARGE SCALE GENOMIC DNA]</scope>
    <source>
        <strain evidence="4">NBRC 101365</strain>
    </source>
</reference>
<proteinExistence type="predicted"/>
<evidence type="ECO:0000313" key="4">
    <source>
        <dbReference type="Proteomes" id="UP001156882"/>
    </source>
</evidence>
<organism evidence="3 4">
    <name type="scientific">Labrys miyagiensis</name>
    <dbReference type="NCBI Taxonomy" id="346912"/>
    <lineage>
        <taxon>Bacteria</taxon>
        <taxon>Pseudomonadati</taxon>
        <taxon>Pseudomonadota</taxon>
        <taxon>Alphaproteobacteria</taxon>
        <taxon>Hyphomicrobiales</taxon>
        <taxon>Xanthobacteraceae</taxon>
        <taxon>Labrys</taxon>
    </lineage>
</organism>
<sequence length="73" mass="7639">MAQNTDLHGVAILTGVGFSISLFIGTLASEGEQFMAQVRLGVLSASIVSGLAQWLMLSLVAQSAEGRAARPHR</sequence>
<dbReference type="EMBL" id="BSPC01000024">
    <property type="protein sequence ID" value="GLS19621.1"/>
    <property type="molecule type" value="Genomic_DNA"/>
</dbReference>
<evidence type="ECO:0000256" key="1">
    <source>
        <dbReference type="ARBA" id="ARBA00015550"/>
    </source>
</evidence>
<evidence type="ECO:0000256" key="2">
    <source>
        <dbReference type="SAM" id="Phobius"/>
    </source>
</evidence>
<dbReference type="InterPro" id="IPR004670">
    <property type="entry name" value="NhaA"/>
</dbReference>
<keyword evidence="2" id="KW-0472">Membrane</keyword>
<gene>
    <name evidence="3" type="ORF">GCM10007874_26380</name>
</gene>
<dbReference type="Pfam" id="PF06965">
    <property type="entry name" value="Na_H_antiport_1"/>
    <property type="match status" value="1"/>
</dbReference>